<keyword evidence="3" id="KW-1185">Reference proteome</keyword>
<organism evidence="2 3">
    <name type="scientific">Datura stramonium</name>
    <name type="common">Jimsonweed</name>
    <name type="synonym">Common thornapple</name>
    <dbReference type="NCBI Taxonomy" id="4076"/>
    <lineage>
        <taxon>Eukaryota</taxon>
        <taxon>Viridiplantae</taxon>
        <taxon>Streptophyta</taxon>
        <taxon>Embryophyta</taxon>
        <taxon>Tracheophyta</taxon>
        <taxon>Spermatophyta</taxon>
        <taxon>Magnoliopsida</taxon>
        <taxon>eudicotyledons</taxon>
        <taxon>Gunneridae</taxon>
        <taxon>Pentapetalae</taxon>
        <taxon>asterids</taxon>
        <taxon>lamiids</taxon>
        <taxon>Solanales</taxon>
        <taxon>Solanaceae</taxon>
        <taxon>Solanoideae</taxon>
        <taxon>Datureae</taxon>
        <taxon>Datura</taxon>
    </lineage>
</organism>
<sequence>FPLGKAPRQGGHPTDGVVVKADRGEKVTEACALPIGVMTKKATATDHHNSARTMRSGR</sequence>
<dbReference type="Proteomes" id="UP000823775">
    <property type="component" value="Unassembled WGS sequence"/>
</dbReference>
<evidence type="ECO:0000313" key="2">
    <source>
        <dbReference type="EMBL" id="MCD7459761.1"/>
    </source>
</evidence>
<comment type="caution">
    <text evidence="2">The sequence shown here is derived from an EMBL/GenBank/DDBJ whole genome shotgun (WGS) entry which is preliminary data.</text>
</comment>
<name>A0ABS8SLE8_DATST</name>
<protein>
    <submittedName>
        <fullName evidence="2">Uncharacterized protein</fullName>
    </submittedName>
</protein>
<accession>A0ABS8SLE8</accession>
<evidence type="ECO:0000313" key="3">
    <source>
        <dbReference type="Proteomes" id="UP000823775"/>
    </source>
</evidence>
<reference evidence="2 3" key="1">
    <citation type="journal article" date="2021" name="BMC Genomics">
        <title>Datura genome reveals duplications of psychoactive alkaloid biosynthetic genes and high mutation rate following tissue culture.</title>
        <authorList>
            <person name="Rajewski A."/>
            <person name="Carter-House D."/>
            <person name="Stajich J."/>
            <person name="Litt A."/>
        </authorList>
    </citation>
    <scope>NUCLEOTIDE SEQUENCE [LARGE SCALE GENOMIC DNA]</scope>
    <source>
        <strain evidence="2">AR-01</strain>
    </source>
</reference>
<gene>
    <name evidence="2" type="ORF">HAX54_041878</name>
</gene>
<dbReference type="EMBL" id="JACEIK010000609">
    <property type="protein sequence ID" value="MCD7459761.1"/>
    <property type="molecule type" value="Genomic_DNA"/>
</dbReference>
<proteinExistence type="predicted"/>
<feature type="region of interest" description="Disordered" evidence="1">
    <location>
        <begin position="1"/>
        <end position="21"/>
    </location>
</feature>
<feature type="non-terminal residue" evidence="2">
    <location>
        <position position="58"/>
    </location>
</feature>
<evidence type="ECO:0000256" key="1">
    <source>
        <dbReference type="SAM" id="MobiDB-lite"/>
    </source>
</evidence>
<feature type="non-terminal residue" evidence="2">
    <location>
        <position position="1"/>
    </location>
</feature>